<dbReference type="GO" id="GO:0005634">
    <property type="term" value="C:nucleus"/>
    <property type="evidence" value="ECO:0007669"/>
    <property type="project" value="UniProtKB-SubCell"/>
</dbReference>
<dbReference type="GO" id="GO:0000978">
    <property type="term" value="F:RNA polymerase II cis-regulatory region sequence-specific DNA binding"/>
    <property type="evidence" value="ECO:0007669"/>
    <property type="project" value="TreeGrafter"/>
</dbReference>
<organism evidence="8 9">
    <name type="scientific">Cucurbita moschata</name>
    <name type="common">Winter crookneck squash</name>
    <name type="synonym">Cucurbita pepo var. moschata</name>
    <dbReference type="NCBI Taxonomy" id="3662"/>
    <lineage>
        <taxon>Eukaryota</taxon>
        <taxon>Viridiplantae</taxon>
        <taxon>Streptophyta</taxon>
        <taxon>Embryophyta</taxon>
        <taxon>Tracheophyta</taxon>
        <taxon>Spermatophyta</taxon>
        <taxon>Magnoliopsida</taxon>
        <taxon>eudicotyledons</taxon>
        <taxon>Gunneridae</taxon>
        <taxon>Pentapetalae</taxon>
        <taxon>rosids</taxon>
        <taxon>fabids</taxon>
        <taxon>Cucurbitales</taxon>
        <taxon>Cucurbitaceae</taxon>
        <taxon>Cucurbiteae</taxon>
        <taxon>Cucurbita</taxon>
    </lineage>
</organism>
<dbReference type="GO" id="GO:0046983">
    <property type="term" value="F:protein dimerization activity"/>
    <property type="evidence" value="ECO:0007669"/>
    <property type="project" value="InterPro"/>
</dbReference>
<dbReference type="RefSeq" id="XP_022927257.1">
    <property type="nucleotide sequence ID" value="XM_023071489.1"/>
</dbReference>
<dbReference type="Pfam" id="PF00319">
    <property type="entry name" value="SRF-TF"/>
    <property type="match status" value="1"/>
</dbReference>
<evidence type="ECO:0000313" key="9">
    <source>
        <dbReference type="RefSeq" id="XP_022927257.1"/>
    </source>
</evidence>
<dbReference type="CDD" id="cd00265">
    <property type="entry name" value="MADS_MEF2_like"/>
    <property type="match status" value="1"/>
</dbReference>
<keyword evidence="8" id="KW-1185">Reference proteome</keyword>
<accession>A0A6J1EGN3</accession>
<evidence type="ECO:0000256" key="2">
    <source>
        <dbReference type="ARBA" id="ARBA00023015"/>
    </source>
</evidence>
<keyword evidence="2" id="KW-0805">Transcription regulation</keyword>
<keyword evidence="5" id="KW-0539">Nucleus</keyword>
<gene>
    <name evidence="9" type="primary">LOC111434156</name>
</gene>
<dbReference type="PRINTS" id="PR00404">
    <property type="entry name" value="MADSDOMAIN"/>
</dbReference>
<dbReference type="FunFam" id="3.40.1810.10:FF:000006">
    <property type="entry name" value="Agamous-like MADS-box protein AGL62"/>
    <property type="match status" value="1"/>
</dbReference>
<dbReference type="GeneID" id="111434156"/>
<dbReference type="GO" id="GO:0045944">
    <property type="term" value="P:positive regulation of transcription by RNA polymerase II"/>
    <property type="evidence" value="ECO:0007669"/>
    <property type="project" value="InterPro"/>
</dbReference>
<dbReference type="Gene3D" id="3.40.1810.10">
    <property type="entry name" value="Transcription factor, MADS-box"/>
    <property type="match status" value="1"/>
</dbReference>
<protein>
    <submittedName>
        <fullName evidence="9">Agamous-like MADS-box protein AGL29</fullName>
    </submittedName>
</protein>
<dbReference type="PANTHER" id="PTHR11945:SF229">
    <property type="entry name" value="AGAMOUS-LIKE 55-RELATED"/>
    <property type="match status" value="1"/>
</dbReference>
<keyword evidence="4" id="KW-0804">Transcription</keyword>
<feature type="domain" description="MADS-box" evidence="7">
    <location>
        <begin position="1"/>
        <end position="61"/>
    </location>
</feature>
<keyword evidence="3" id="KW-0238">DNA-binding</keyword>
<dbReference type="AlphaFoldDB" id="A0A6J1EGN3"/>
<dbReference type="PROSITE" id="PS50066">
    <property type="entry name" value="MADS_BOX_2"/>
    <property type="match status" value="1"/>
</dbReference>
<evidence type="ECO:0000256" key="6">
    <source>
        <dbReference type="SAM" id="Coils"/>
    </source>
</evidence>
<proteinExistence type="predicted"/>
<dbReference type="InterPro" id="IPR036879">
    <property type="entry name" value="TF_MADSbox_sf"/>
</dbReference>
<evidence type="ECO:0000259" key="7">
    <source>
        <dbReference type="PROSITE" id="PS50066"/>
    </source>
</evidence>
<feature type="coiled-coil region" evidence="6">
    <location>
        <begin position="85"/>
        <end position="157"/>
    </location>
</feature>
<dbReference type="SMART" id="SM00432">
    <property type="entry name" value="MADS"/>
    <property type="match status" value="1"/>
</dbReference>
<name>A0A6J1EGN3_CUCMO</name>
<dbReference type="SUPFAM" id="SSF55455">
    <property type="entry name" value="SRF-like"/>
    <property type="match status" value="1"/>
</dbReference>
<dbReference type="KEGG" id="cmos:111434156"/>
<comment type="subcellular location">
    <subcellularLocation>
        <location evidence="1">Nucleus</location>
    </subcellularLocation>
</comment>
<evidence type="ECO:0000256" key="1">
    <source>
        <dbReference type="ARBA" id="ARBA00004123"/>
    </source>
</evidence>
<sequence length="177" mass="19945">MGRRKIEMKMVKDRGSRQVTFSKRRNGLFKKANDLATLCGLEIAIIVFSPGGKAFSFGNPNVEDVVDRYLNRKSEPIPPASEGMFEKENEELIDLVKQLQLEKKKGEMLEKEMKSRGESIKIEDLDLDELLKLKESLERLRQNVSMKESELEASSSLLLLANEPVVEADASASKTSI</sequence>
<evidence type="ECO:0000256" key="4">
    <source>
        <dbReference type="ARBA" id="ARBA00023163"/>
    </source>
</evidence>
<dbReference type="GO" id="GO:0000981">
    <property type="term" value="F:DNA-binding transcription factor activity, RNA polymerase II-specific"/>
    <property type="evidence" value="ECO:0007669"/>
    <property type="project" value="TreeGrafter"/>
</dbReference>
<dbReference type="InterPro" id="IPR033896">
    <property type="entry name" value="MEF2-like_N"/>
</dbReference>
<keyword evidence="6" id="KW-0175">Coiled coil</keyword>
<dbReference type="InterPro" id="IPR002100">
    <property type="entry name" value="TF_MADSbox"/>
</dbReference>
<reference evidence="9" key="1">
    <citation type="submission" date="2025-08" db="UniProtKB">
        <authorList>
            <consortium name="RefSeq"/>
        </authorList>
    </citation>
    <scope>IDENTIFICATION</scope>
    <source>
        <tissue evidence="9">Young leaves</tissue>
    </source>
</reference>
<dbReference type="Proteomes" id="UP000504609">
    <property type="component" value="Unplaced"/>
</dbReference>
<dbReference type="PANTHER" id="PTHR11945">
    <property type="entry name" value="MADS BOX PROTEIN"/>
    <property type="match status" value="1"/>
</dbReference>
<evidence type="ECO:0000313" key="8">
    <source>
        <dbReference type="Proteomes" id="UP000504609"/>
    </source>
</evidence>
<evidence type="ECO:0000256" key="5">
    <source>
        <dbReference type="ARBA" id="ARBA00023242"/>
    </source>
</evidence>
<evidence type="ECO:0000256" key="3">
    <source>
        <dbReference type="ARBA" id="ARBA00023125"/>
    </source>
</evidence>